<sequence>MPAKPRVRLPPDVRKNRILDAAARVLSREDGATRVTMDQVAAEAHVAKGTMYHYWGSRAALFHDLQQRYVRDLFAAAAPLTAEDAPRHPLDALESFLRETAVLHHRQRPLVVALMRESPLDETEVIGRLEGVIVRFVESLEGTRPAADPGFVASFLLAGLRSVLTRLGGPSGAGPERSTEQAVEICRRVLGLPERRNDRPAAPS</sequence>
<organism evidence="4 5">
    <name type="scientific">Actinomadura meridiana</name>
    <dbReference type="NCBI Taxonomy" id="559626"/>
    <lineage>
        <taxon>Bacteria</taxon>
        <taxon>Bacillati</taxon>
        <taxon>Actinomycetota</taxon>
        <taxon>Actinomycetes</taxon>
        <taxon>Streptosporangiales</taxon>
        <taxon>Thermomonosporaceae</taxon>
        <taxon>Actinomadura</taxon>
    </lineage>
</organism>
<keyword evidence="5" id="KW-1185">Reference proteome</keyword>
<dbReference type="InterPro" id="IPR050109">
    <property type="entry name" value="HTH-type_TetR-like_transc_reg"/>
</dbReference>
<evidence type="ECO:0000313" key="5">
    <source>
        <dbReference type="Proteomes" id="UP001501710"/>
    </source>
</evidence>
<proteinExistence type="predicted"/>
<accession>A0ABP8C1J0</accession>
<dbReference type="EMBL" id="BAABAS010000006">
    <property type="protein sequence ID" value="GAA4232111.1"/>
    <property type="molecule type" value="Genomic_DNA"/>
</dbReference>
<dbReference type="InterPro" id="IPR001647">
    <property type="entry name" value="HTH_TetR"/>
</dbReference>
<feature type="domain" description="HTH tetR-type" evidence="3">
    <location>
        <begin position="12"/>
        <end position="73"/>
    </location>
</feature>
<dbReference type="Proteomes" id="UP001501710">
    <property type="component" value="Unassembled WGS sequence"/>
</dbReference>
<feature type="DNA-binding region" description="H-T-H motif" evidence="2">
    <location>
        <begin position="36"/>
        <end position="55"/>
    </location>
</feature>
<dbReference type="PANTHER" id="PTHR30055:SF226">
    <property type="entry name" value="HTH-TYPE TRANSCRIPTIONAL REGULATOR PKSA"/>
    <property type="match status" value="1"/>
</dbReference>
<protein>
    <recommendedName>
        <fullName evidence="3">HTH tetR-type domain-containing protein</fullName>
    </recommendedName>
</protein>
<dbReference type="RefSeq" id="WP_344896551.1">
    <property type="nucleotide sequence ID" value="NZ_BAABAS010000006.1"/>
</dbReference>
<evidence type="ECO:0000256" key="1">
    <source>
        <dbReference type="ARBA" id="ARBA00023125"/>
    </source>
</evidence>
<dbReference type="SUPFAM" id="SSF46689">
    <property type="entry name" value="Homeodomain-like"/>
    <property type="match status" value="1"/>
</dbReference>
<evidence type="ECO:0000256" key="2">
    <source>
        <dbReference type="PROSITE-ProRule" id="PRU00335"/>
    </source>
</evidence>
<dbReference type="InterPro" id="IPR009057">
    <property type="entry name" value="Homeodomain-like_sf"/>
</dbReference>
<keyword evidence="1 2" id="KW-0238">DNA-binding</keyword>
<name>A0ABP8C1J0_9ACTN</name>
<evidence type="ECO:0000259" key="3">
    <source>
        <dbReference type="PROSITE" id="PS50977"/>
    </source>
</evidence>
<evidence type="ECO:0000313" key="4">
    <source>
        <dbReference type="EMBL" id="GAA4232111.1"/>
    </source>
</evidence>
<dbReference type="PANTHER" id="PTHR30055">
    <property type="entry name" value="HTH-TYPE TRANSCRIPTIONAL REGULATOR RUTR"/>
    <property type="match status" value="1"/>
</dbReference>
<gene>
    <name evidence="4" type="ORF">GCM10022254_31160</name>
</gene>
<reference evidence="5" key="1">
    <citation type="journal article" date="2019" name="Int. J. Syst. Evol. Microbiol.">
        <title>The Global Catalogue of Microorganisms (GCM) 10K type strain sequencing project: providing services to taxonomists for standard genome sequencing and annotation.</title>
        <authorList>
            <consortium name="The Broad Institute Genomics Platform"/>
            <consortium name="The Broad Institute Genome Sequencing Center for Infectious Disease"/>
            <person name="Wu L."/>
            <person name="Ma J."/>
        </authorList>
    </citation>
    <scope>NUCLEOTIDE SEQUENCE [LARGE SCALE GENOMIC DNA]</scope>
    <source>
        <strain evidence="5">JCM 17440</strain>
    </source>
</reference>
<dbReference type="PROSITE" id="PS50977">
    <property type="entry name" value="HTH_TETR_2"/>
    <property type="match status" value="1"/>
</dbReference>
<comment type="caution">
    <text evidence="4">The sequence shown here is derived from an EMBL/GenBank/DDBJ whole genome shotgun (WGS) entry which is preliminary data.</text>
</comment>
<dbReference type="Gene3D" id="1.10.357.10">
    <property type="entry name" value="Tetracycline Repressor, domain 2"/>
    <property type="match status" value="1"/>
</dbReference>
<dbReference type="Pfam" id="PF00440">
    <property type="entry name" value="TetR_N"/>
    <property type="match status" value="1"/>
</dbReference>